<dbReference type="EMBL" id="FZNW01000012">
    <property type="protein sequence ID" value="SNR61568.1"/>
    <property type="molecule type" value="Genomic_DNA"/>
</dbReference>
<organism evidence="2 3">
    <name type="scientific">Haloechinothrix alba</name>
    <dbReference type="NCBI Taxonomy" id="664784"/>
    <lineage>
        <taxon>Bacteria</taxon>
        <taxon>Bacillati</taxon>
        <taxon>Actinomycetota</taxon>
        <taxon>Actinomycetes</taxon>
        <taxon>Pseudonocardiales</taxon>
        <taxon>Pseudonocardiaceae</taxon>
        <taxon>Haloechinothrix</taxon>
    </lineage>
</organism>
<dbReference type="AlphaFoldDB" id="A0A238XSL9"/>
<dbReference type="Proteomes" id="UP000198348">
    <property type="component" value="Unassembled WGS sequence"/>
</dbReference>
<dbReference type="Gene3D" id="3.10.450.50">
    <property type="match status" value="1"/>
</dbReference>
<protein>
    <submittedName>
        <fullName evidence="2">Uncharacterized protein</fullName>
    </submittedName>
</protein>
<gene>
    <name evidence="2" type="ORF">SAMN06265360_11228</name>
</gene>
<evidence type="ECO:0000313" key="2">
    <source>
        <dbReference type="EMBL" id="SNR61568.1"/>
    </source>
</evidence>
<name>A0A238XSL9_9PSEU</name>
<dbReference type="InterPro" id="IPR032710">
    <property type="entry name" value="NTF2-like_dom_sf"/>
</dbReference>
<feature type="compositionally biased region" description="Polar residues" evidence="1">
    <location>
        <begin position="60"/>
        <end position="69"/>
    </location>
</feature>
<sequence>MLTEQQQSVQTYTDGFATGDGAQIVSCVNDDLVWEFNGPKTSVLYQSQGAQPSGLPPIPTISSRSGGRS</sequence>
<evidence type="ECO:0000313" key="3">
    <source>
        <dbReference type="Proteomes" id="UP000198348"/>
    </source>
</evidence>
<reference evidence="2 3" key="1">
    <citation type="submission" date="2017-06" db="EMBL/GenBank/DDBJ databases">
        <authorList>
            <person name="Kim H.J."/>
            <person name="Triplett B.A."/>
        </authorList>
    </citation>
    <scope>NUCLEOTIDE SEQUENCE [LARGE SCALE GENOMIC DNA]</scope>
    <source>
        <strain evidence="2 3">DSM 45207</strain>
    </source>
</reference>
<accession>A0A238XSL9</accession>
<dbReference type="SUPFAM" id="SSF54427">
    <property type="entry name" value="NTF2-like"/>
    <property type="match status" value="1"/>
</dbReference>
<proteinExistence type="predicted"/>
<keyword evidence="3" id="KW-1185">Reference proteome</keyword>
<feature type="region of interest" description="Disordered" evidence="1">
    <location>
        <begin position="45"/>
        <end position="69"/>
    </location>
</feature>
<evidence type="ECO:0000256" key="1">
    <source>
        <dbReference type="SAM" id="MobiDB-lite"/>
    </source>
</evidence>